<keyword evidence="1" id="KW-0812">Transmembrane</keyword>
<gene>
    <name evidence="3" type="ORF">GCM10009554_28740</name>
</gene>
<feature type="transmembrane region" description="Helical" evidence="1">
    <location>
        <begin position="9"/>
        <end position="28"/>
    </location>
</feature>
<organism evidence="3 4">
    <name type="scientific">Kribbella koreensis</name>
    <dbReference type="NCBI Taxonomy" id="57909"/>
    <lineage>
        <taxon>Bacteria</taxon>
        <taxon>Bacillati</taxon>
        <taxon>Actinomycetota</taxon>
        <taxon>Actinomycetes</taxon>
        <taxon>Propionibacteriales</taxon>
        <taxon>Kribbellaceae</taxon>
        <taxon>Kribbella</taxon>
    </lineage>
</organism>
<reference evidence="3 4" key="1">
    <citation type="journal article" date="2019" name="Int. J. Syst. Evol. Microbiol.">
        <title>The Global Catalogue of Microorganisms (GCM) 10K type strain sequencing project: providing services to taxonomists for standard genome sequencing and annotation.</title>
        <authorList>
            <consortium name="The Broad Institute Genomics Platform"/>
            <consortium name="The Broad Institute Genome Sequencing Center for Infectious Disease"/>
            <person name="Wu L."/>
            <person name="Ma J."/>
        </authorList>
    </citation>
    <scope>NUCLEOTIDE SEQUENCE [LARGE SCALE GENOMIC DNA]</scope>
    <source>
        <strain evidence="3 4">JCM 10977</strain>
    </source>
</reference>
<dbReference type="RefSeq" id="WP_343968937.1">
    <property type="nucleotide sequence ID" value="NZ_BAAAHK010000007.1"/>
</dbReference>
<evidence type="ECO:0000313" key="3">
    <source>
        <dbReference type="EMBL" id="GAA0939196.1"/>
    </source>
</evidence>
<keyword evidence="1" id="KW-1133">Transmembrane helix</keyword>
<evidence type="ECO:0000259" key="2">
    <source>
        <dbReference type="Pfam" id="PF10756"/>
    </source>
</evidence>
<dbReference type="Pfam" id="PF10756">
    <property type="entry name" value="bPH_6"/>
    <property type="match status" value="1"/>
</dbReference>
<evidence type="ECO:0000313" key="4">
    <source>
        <dbReference type="Proteomes" id="UP001500542"/>
    </source>
</evidence>
<keyword evidence="1" id="KW-0472">Membrane</keyword>
<proteinExistence type="predicted"/>
<dbReference type="InterPro" id="IPR019692">
    <property type="entry name" value="CFP-6_PH"/>
</dbReference>
<dbReference type="Proteomes" id="UP001500542">
    <property type="component" value="Unassembled WGS sequence"/>
</dbReference>
<name>A0ABN1Q9Q3_9ACTN</name>
<keyword evidence="4" id="KW-1185">Reference proteome</keyword>
<protein>
    <recommendedName>
        <fullName evidence="2">Low molecular weight protein antigen 6 PH domain-containing protein</fullName>
    </recommendedName>
</protein>
<evidence type="ECO:0000256" key="1">
    <source>
        <dbReference type="SAM" id="Phobius"/>
    </source>
</evidence>
<feature type="transmembrane region" description="Helical" evidence="1">
    <location>
        <begin position="34"/>
        <end position="52"/>
    </location>
</feature>
<feature type="domain" description="Low molecular weight protein antigen 6 PH" evidence="2">
    <location>
        <begin position="56"/>
        <end position="91"/>
    </location>
</feature>
<comment type="caution">
    <text evidence="3">The sequence shown here is derived from an EMBL/GenBank/DDBJ whole genome shotgun (WGS) entry which is preliminary data.</text>
</comment>
<accession>A0ABN1Q9Q3</accession>
<sequence length="149" mass="16235">MAFRAIGNGVFLAVCVVVLAEMCLLAVYDEFSSIPDQVAVIISIAVGVLILWRFARVGVAATPTGLKLLNLGRDELIPWTAIADIRLDEGEASLGAIAIPYVELADPPSPEEPGVLLSCLSGYTFRGRNRRVTRQTAKLRQHWLDHQAH</sequence>
<dbReference type="EMBL" id="BAAAHK010000007">
    <property type="protein sequence ID" value="GAA0939196.1"/>
    <property type="molecule type" value="Genomic_DNA"/>
</dbReference>